<feature type="compositionally biased region" description="Basic and acidic residues" evidence="1">
    <location>
        <begin position="85"/>
        <end position="148"/>
    </location>
</feature>
<proteinExistence type="predicted"/>
<protein>
    <submittedName>
        <fullName evidence="2">Putative WcaK-like polysaccharide pyruvyl transferase</fullName>
    </submittedName>
</protein>
<organism evidence="2">
    <name type="scientific">Terrestrivirus sp</name>
    <dbReference type="NCBI Taxonomy" id="2487775"/>
    <lineage>
        <taxon>Viruses</taxon>
        <taxon>Varidnaviria</taxon>
        <taxon>Bamfordvirae</taxon>
        <taxon>Nucleocytoviricota</taxon>
        <taxon>Megaviricetes</taxon>
        <taxon>Imitervirales</taxon>
        <taxon>Mimiviridae</taxon>
        <taxon>Klosneuvirinae</taxon>
    </lineage>
</organism>
<feature type="compositionally biased region" description="Gly residues" evidence="1">
    <location>
        <begin position="155"/>
        <end position="191"/>
    </location>
</feature>
<dbReference type="GO" id="GO:0016740">
    <property type="term" value="F:transferase activity"/>
    <property type="evidence" value="ECO:0007669"/>
    <property type="project" value="UniProtKB-KW"/>
</dbReference>
<evidence type="ECO:0000313" key="2">
    <source>
        <dbReference type="EMBL" id="AYV75700.1"/>
    </source>
</evidence>
<reference evidence="2" key="1">
    <citation type="submission" date="2018-10" db="EMBL/GenBank/DDBJ databases">
        <title>Hidden diversity of soil giant viruses.</title>
        <authorList>
            <person name="Schulz F."/>
            <person name="Alteio L."/>
            <person name="Goudeau D."/>
            <person name="Ryan E.M."/>
            <person name="Malmstrom R.R."/>
            <person name="Blanchard J."/>
            <person name="Woyke T."/>
        </authorList>
    </citation>
    <scope>NUCLEOTIDE SEQUENCE</scope>
    <source>
        <strain evidence="2">TEV1</strain>
    </source>
</reference>
<keyword evidence="2" id="KW-0808">Transferase</keyword>
<accession>A0A3G4ZLG6</accession>
<sequence length="786" mass="87572">MESQNNDSQRTFTYDEDNEIKLVDYNSGHSQHKSNVLNTLFGTSADINLPRLNLVSPLQKNNIQISNYPFKKKNNMQISSFQHNDNSEHGREEREREHLRERLRERHDREEHEKQEHDREEHEKQEHEKQEHDREEHEKQEHEHEHEQQNNSTGCGTGSGSGSDTGTGSGSNTGTGTGSGSNTGTGTGSGSNTGTVVNNDIHQMYTFAGDYDTIIGNEQSKNLFEQTFKSSISKICNISPDLINIVNIQSGSIIVTWSIPSVTPTQVQSLYDTVNNATTISSLTDDISRTMATALVITTIRTINNTTTTTTTIPTQTIFSDTLITLLNIIPEATAIVKKINLNYIDHAKLDNYHRAGWTFLLNIIQNIQDNGTDLIFDDYMDATFLWERNILIANGKIPYKTNWIGVLHHPPNQTYSINNATNIINDPVFQQSLSNCKGIICLSKYLQSWLQTNLINLGFNNVNVYYLCHPTLFVTDMFTVDNFNANTSKQIVQIGGWLRDSYAIYKLYINNTNITKTYLKSVAMDFYFKPANFDFNQIASIASVDSTELVSVNTSGLDSLPSLNISGLNITNISNLPNTELTTLFSNIAGPYDEDYTPMTNISGNPLTNISDSVITNISGNNVITNISGNVITITPTQNTSNISGTSIIIPNKYIAGMISSLLYNDANVTITSNVSNAGYDTLLSQNVVFLYLVDASACNTLIECVVRNTPIVINKLPAVVEILGDNYPLYYSSIEEASFLTTSLVDPNNLLMNQAYNYLNSLDKTNLRITTFIQGLYNIINAIN</sequence>
<feature type="region of interest" description="Disordered" evidence="1">
    <location>
        <begin position="81"/>
        <end position="195"/>
    </location>
</feature>
<gene>
    <name evidence="2" type="ORF">Terrestrivirus2_208</name>
</gene>
<evidence type="ECO:0000256" key="1">
    <source>
        <dbReference type="SAM" id="MobiDB-lite"/>
    </source>
</evidence>
<dbReference type="EMBL" id="MK071980">
    <property type="protein sequence ID" value="AYV75700.1"/>
    <property type="molecule type" value="Genomic_DNA"/>
</dbReference>
<name>A0A3G4ZLG6_9VIRU</name>